<proteinExistence type="predicted"/>
<evidence type="ECO:0000256" key="1">
    <source>
        <dbReference type="SAM" id="Phobius"/>
    </source>
</evidence>
<protein>
    <submittedName>
        <fullName evidence="2">DUF998 domain-containing protein</fullName>
    </submittedName>
</protein>
<keyword evidence="1" id="KW-1133">Transmembrane helix</keyword>
<feature type="transmembrane region" description="Helical" evidence="1">
    <location>
        <begin position="42"/>
        <end position="62"/>
    </location>
</feature>
<dbReference type="AlphaFoldDB" id="A0A7K1UKV3"/>
<feature type="transmembrane region" description="Helical" evidence="1">
    <location>
        <begin position="174"/>
        <end position="194"/>
    </location>
</feature>
<sequence length="195" mass="20324">MLLWVGVGGALLFPAVFLLDGWLRNGYSSLRHTVSALATGSRSWLQTCNFILCGTAVALGAAGLAFSGFFLFAAAVGVFGLGLVLSGIFPMDPMRGYPPGTDQKDPDEFSTAHRLHDIAGAVVFLVMPAMPAVVFFTGESWPTRLTAAAVAVGLIAGVAGFTRAWEKDGALTGLVQKLTLTLACLWLAASFALAA</sequence>
<comment type="caution">
    <text evidence="2">The sequence shown here is derived from an EMBL/GenBank/DDBJ whole genome shotgun (WGS) entry which is preliminary data.</text>
</comment>
<dbReference type="Pfam" id="PF06197">
    <property type="entry name" value="DUF998"/>
    <property type="match status" value="1"/>
</dbReference>
<feature type="transmembrane region" description="Helical" evidence="1">
    <location>
        <begin position="118"/>
        <end position="138"/>
    </location>
</feature>
<dbReference type="EMBL" id="WRPM01000088">
    <property type="protein sequence ID" value="MVT27100.1"/>
    <property type="molecule type" value="Genomic_DNA"/>
</dbReference>
<dbReference type="InterPro" id="IPR009339">
    <property type="entry name" value="DUF998"/>
</dbReference>
<keyword evidence="1" id="KW-0812">Transmembrane</keyword>
<name>A0A7K1UKV3_9MICC</name>
<evidence type="ECO:0000313" key="3">
    <source>
        <dbReference type="Proteomes" id="UP000460157"/>
    </source>
</evidence>
<dbReference type="Proteomes" id="UP000460157">
    <property type="component" value="Unassembled WGS sequence"/>
</dbReference>
<feature type="transmembrane region" description="Helical" evidence="1">
    <location>
        <begin position="69"/>
        <end position="89"/>
    </location>
</feature>
<reference evidence="2 3" key="1">
    <citation type="submission" date="2019-12" db="EMBL/GenBank/DDBJ databases">
        <title>Nesterenkonia muleiensis sp. nov., a novel actinobacterium isolated from sap of Populus euphratica.</title>
        <authorList>
            <person name="Wang R."/>
        </authorList>
    </citation>
    <scope>NUCLEOTIDE SEQUENCE [LARGE SCALE GENOMIC DNA]</scope>
    <source>
        <strain evidence="2 3">F10</strain>
    </source>
</reference>
<feature type="transmembrane region" description="Helical" evidence="1">
    <location>
        <begin position="145"/>
        <end position="162"/>
    </location>
</feature>
<keyword evidence="1" id="KW-0472">Membrane</keyword>
<gene>
    <name evidence="2" type="ORF">GNZ21_12180</name>
</gene>
<evidence type="ECO:0000313" key="2">
    <source>
        <dbReference type="EMBL" id="MVT27100.1"/>
    </source>
</evidence>
<organism evidence="2 3">
    <name type="scientific">Nesterenkonia alkaliphila</name>
    <dbReference type="NCBI Taxonomy" id="1463631"/>
    <lineage>
        <taxon>Bacteria</taxon>
        <taxon>Bacillati</taxon>
        <taxon>Actinomycetota</taxon>
        <taxon>Actinomycetes</taxon>
        <taxon>Micrococcales</taxon>
        <taxon>Micrococcaceae</taxon>
        <taxon>Nesterenkonia</taxon>
    </lineage>
</organism>
<accession>A0A7K1UKV3</accession>
<dbReference type="RefSeq" id="WP_157324735.1">
    <property type="nucleotide sequence ID" value="NZ_BMFX01000012.1"/>
</dbReference>
<dbReference type="OrthoDB" id="8159487at2"/>
<keyword evidence="3" id="KW-1185">Reference proteome</keyword>